<evidence type="ECO:0000259" key="1">
    <source>
        <dbReference type="Pfam" id="PF01979"/>
    </source>
</evidence>
<dbReference type="InterPro" id="IPR011059">
    <property type="entry name" value="Metal-dep_hydrolase_composite"/>
</dbReference>
<dbReference type="PANTHER" id="PTHR43135:SF3">
    <property type="entry name" value="ALPHA-D-RIBOSE 1-METHYLPHOSPHONATE 5-TRIPHOSPHATE DIPHOSPHATASE"/>
    <property type="match status" value="1"/>
</dbReference>
<dbReference type="Pfam" id="PF01979">
    <property type="entry name" value="Amidohydro_1"/>
    <property type="match status" value="1"/>
</dbReference>
<dbReference type="Proteomes" id="UP001626537">
    <property type="component" value="Chromosome"/>
</dbReference>
<feature type="domain" description="Amidohydrolase-related" evidence="1">
    <location>
        <begin position="141"/>
        <end position="474"/>
    </location>
</feature>
<dbReference type="Gene3D" id="2.30.40.10">
    <property type="entry name" value="Urease, subunit C, domain 1"/>
    <property type="match status" value="2"/>
</dbReference>
<dbReference type="SUPFAM" id="SSF51338">
    <property type="entry name" value="Composite domain of metallo-dependent hydrolases"/>
    <property type="match status" value="1"/>
</dbReference>
<dbReference type="RefSeq" id="WP_407346718.1">
    <property type="nucleotide sequence ID" value="NZ_CP136864.1"/>
</dbReference>
<dbReference type="InterPro" id="IPR051781">
    <property type="entry name" value="Metallo-dep_Hydrolase"/>
</dbReference>
<dbReference type="Gene3D" id="3.20.20.140">
    <property type="entry name" value="Metal-dependent hydrolases"/>
    <property type="match status" value="2"/>
</dbReference>
<name>A0ABZ0HY13_9GAMM</name>
<protein>
    <submittedName>
        <fullName evidence="2">Amidohydrolase family protein</fullName>
    </submittedName>
</protein>
<keyword evidence="3" id="KW-1185">Reference proteome</keyword>
<evidence type="ECO:0000313" key="2">
    <source>
        <dbReference type="EMBL" id="WOJ92137.1"/>
    </source>
</evidence>
<dbReference type="PANTHER" id="PTHR43135">
    <property type="entry name" value="ALPHA-D-RIBOSE 1-METHYLPHOSPHONATE 5-TRIPHOSPHATE DIPHOSPHATASE"/>
    <property type="match status" value="1"/>
</dbReference>
<dbReference type="InterPro" id="IPR032466">
    <property type="entry name" value="Metal_Hydrolase"/>
</dbReference>
<gene>
    <name evidence="2" type="ORF">R0135_10090</name>
</gene>
<organism evidence="2 3">
    <name type="scientific">Congregibacter variabilis</name>
    <dbReference type="NCBI Taxonomy" id="3081200"/>
    <lineage>
        <taxon>Bacteria</taxon>
        <taxon>Pseudomonadati</taxon>
        <taxon>Pseudomonadota</taxon>
        <taxon>Gammaproteobacteria</taxon>
        <taxon>Cellvibrionales</taxon>
        <taxon>Halieaceae</taxon>
        <taxon>Congregibacter</taxon>
    </lineage>
</organism>
<sequence>MTNTNYLESRGSRRALSNLLPATITLIALSISSVSGAQYHDSVERLIVHAGPEILIDKVRVIDGTGAPAMEAASLLLKDGLIVGVGPSGTLASETATVIDGTGKTVLPGYVMLHEHLVYLNPTARPQAYTTEHIPMPPLYLAAGSTTIRTGGTFDGDADLRARALIEEGRIAGPDLHITAPFIEGPGSFSYQMREMTDPEEARQFVRYWVRAGATSFKAYMNVSLAVLGAAIDEAHKLGAQVTGHLCSVSFREAAELGIDNLEHGLIDASDLAADKTEDTCPTMDAEERVRLMDVANPAVQDLIATLVQENVTVTSTLPVLAAGLHPAIPTQGAFDLLSPRSRDIAQKRWIAYLGPERAEQATLWREELRREMAFEKAFVEAGGNLVIGTDPTGWGGTIPPNSTHAALILLVEAGFTPLEAISLATLNGARFLGVEDEVGSIEVGKRANLILLDGTPDRTIADVQHVELVFKDGVAFDADALIESVRGTVGR</sequence>
<dbReference type="SUPFAM" id="SSF51556">
    <property type="entry name" value="Metallo-dependent hydrolases"/>
    <property type="match status" value="1"/>
</dbReference>
<evidence type="ECO:0000313" key="3">
    <source>
        <dbReference type="Proteomes" id="UP001626537"/>
    </source>
</evidence>
<proteinExistence type="predicted"/>
<dbReference type="EMBL" id="CP136864">
    <property type="protein sequence ID" value="WOJ92137.1"/>
    <property type="molecule type" value="Genomic_DNA"/>
</dbReference>
<dbReference type="InterPro" id="IPR006680">
    <property type="entry name" value="Amidohydro-rel"/>
</dbReference>
<accession>A0ABZ0HY13</accession>
<reference evidence="2 3" key="1">
    <citation type="submission" date="2023-10" db="EMBL/GenBank/DDBJ databases">
        <title>Two novel species belonging to the OM43/NOR5 clade.</title>
        <authorList>
            <person name="Park M."/>
        </authorList>
    </citation>
    <scope>NUCLEOTIDE SEQUENCE [LARGE SCALE GENOMIC DNA]</scope>
    <source>
        <strain evidence="2 3">IMCC43200</strain>
    </source>
</reference>